<reference evidence="3" key="1">
    <citation type="journal article" date="2020" name="mSystems">
        <title>Genome- and Community-Level Interaction Insights into Carbon Utilization and Element Cycling Functions of Hydrothermarchaeota in Hydrothermal Sediment.</title>
        <authorList>
            <person name="Zhou Z."/>
            <person name="Liu Y."/>
            <person name="Xu W."/>
            <person name="Pan J."/>
            <person name="Luo Z.H."/>
            <person name="Li M."/>
        </authorList>
    </citation>
    <scope>NUCLEOTIDE SEQUENCE [LARGE SCALE GENOMIC DNA]</scope>
    <source>
        <strain evidence="3">HyVt-485</strain>
    </source>
</reference>
<dbReference type="InterPro" id="IPR003746">
    <property type="entry name" value="DUF167"/>
</dbReference>
<dbReference type="GO" id="GO:0005737">
    <property type="term" value="C:cytoplasm"/>
    <property type="evidence" value="ECO:0007669"/>
    <property type="project" value="TreeGrafter"/>
</dbReference>
<sequence length="104" mass="11299">MSVPWRQTDLGLDVRLMVIPKSSRDEIVGIVDGGEGAVLKVKVRVVPEKGKANLAVVKLLSKVLKIPKSTFEIVSGSTNRRKIVRIHGKSENILQCLKTALGLA</sequence>
<name>A0A7C5QX46_9PROT</name>
<dbReference type="AlphaFoldDB" id="A0A7C5QX46"/>
<dbReference type="Gene3D" id="3.30.1200.10">
    <property type="entry name" value="YggU-like"/>
    <property type="match status" value="1"/>
</dbReference>
<dbReference type="NCBIfam" id="TIGR00251">
    <property type="entry name" value="DUF167 family protein"/>
    <property type="match status" value="1"/>
</dbReference>
<organism evidence="3">
    <name type="scientific">Hellea balneolensis</name>
    <dbReference type="NCBI Taxonomy" id="287478"/>
    <lineage>
        <taxon>Bacteria</taxon>
        <taxon>Pseudomonadati</taxon>
        <taxon>Pseudomonadota</taxon>
        <taxon>Alphaproteobacteria</taxon>
        <taxon>Maricaulales</taxon>
        <taxon>Robiginitomaculaceae</taxon>
        <taxon>Hellea</taxon>
    </lineage>
</organism>
<proteinExistence type="inferred from homology"/>
<dbReference type="SMART" id="SM01152">
    <property type="entry name" value="DUF167"/>
    <property type="match status" value="1"/>
</dbReference>
<dbReference type="Proteomes" id="UP000885830">
    <property type="component" value="Unassembled WGS sequence"/>
</dbReference>
<gene>
    <name evidence="3" type="ORF">ENJ42_07970</name>
</gene>
<dbReference type="PANTHER" id="PTHR13420">
    <property type="entry name" value="UPF0235 PROTEIN C15ORF40"/>
    <property type="match status" value="1"/>
</dbReference>
<comment type="caution">
    <text evidence="3">The sequence shown here is derived from an EMBL/GenBank/DDBJ whole genome shotgun (WGS) entry which is preliminary data.</text>
</comment>
<protein>
    <recommendedName>
        <fullName evidence="2">UPF0235 protein ENJ42_07970</fullName>
    </recommendedName>
</protein>
<dbReference type="HAMAP" id="MF_00634">
    <property type="entry name" value="UPF0235"/>
    <property type="match status" value="1"/>
</dbReference>
<dbReference type="Pfam" id="PF02594">
    <property type="entry name" value="DUF167"/>
    <property type="match status" value="1"/>
</dbReference>
<dbReference type="PANTHER" id="PTHR13420:SF7">
    <property type="entry name" value="UPF0235 PROTEIN C15ORF40"/>
    <property type="match status" value="1"/>
</dbReference>
<dbReference type="EMBL" id="DRMJ01000417">
    <property type="protein sequence ID" value="HHL43538.1"/>
    <property type="molecule type" value="Genomic_DNA"/>
</dbReference>
<dbReference type="SUPFAM" id="SSF69786">
    <property type="entry name" value="YggU-like"/>
    <property type="match status" value="1"/>
</dbReference>
<evidence type="ECO:0000256" key="1">
    <source>
        <dbReference type="ARBA" id="ARBA00010364"/>
    </source>
</evidence>
<accession>A0A7C5QX46</accession>
<evidence type="ECO:0000313" key="3">
    <source>
        <dbReference type="EMBL" id="HHL43538.1"/>
    </source>
</evidence>
<comment type="similarity">
    <text evidence="1 2">Belongs to the UPF0235 family.</text>
</comment>
<dbReference type="InterPro" id="IPR036591">
    <property type="entry name" value="YggU-like_sf"/>
</dbReference>
<evidence type="ECO:0000256" key="2">
    <source>
        <dbReference type="HAMAP-Rule" id="MF_00634"/>
    </source>
</evidence>